<dbReference type="OrthoDB" id="696687at2759"/>
<dbReference type="AlphaFoldDB" id="A0A833R4J7"/>
<feature type="compositionally biased region" description="Polar residues" evidence="1">
    <location>
        <begin position="65"/>
        <end position="86"/>
    </location>
</feature>
<accession>A0A833R4J7</accession>
<protein>
    <submittedName>
        <fullName evidence="2">Uncharacterized protein</fullName>
    </submittedName>
</protein>
<evidence type="ECO:0000313" key="3">
    <source>
        <dbReference type="Proteomes" id="UP000623129"/>
    </source>
</evidence>
<organism evidence="2 3">
    <name type="scientific">Carex littledalei</name>
    <dbReference type="NCBI Taxonomy" id="544730"/>
    <lineage>
        <taxon>Eukaryota</taxon>
        <taxon>Viridiplantae</taxon>
        <taxon>Streptophyta</taxon>
        <taxon>Embryophyta</taxon>
        <taxon>Tracheophyta</taxon>
        <taxon>Spermatophyta</taxon>
        <taxon>Magnoliopsida</taxon>
        <taxon>Liliopsida</taxon>
        <taxon>Poales</taxon>
        <taxon>Cyperaceae</taxon>
        <taxon>Cyperoideae</taxon>
        <taxon>Cariceae</taxon>
        <taxon>Carex</taxon>
        <taxon>Carex subgen. Euthyceras</taxon>
    </lineage>
</organism>
<proteinExistence type="predicted"/>
<dbReference type="EMBL" id="SWLB01000014">
    <property type="protein sequence ID" value="KAF3329723.1"/>
    <property type="molecule type" value="Genomic_DNA"/>
</dbReference>
<dbReference type="Proteomes" id="UP000623129">
    <property type="component" value="Unassembled WGS sequence"/>
</dbReference>
<evidence type="ECO:0000313" key="2">
    <source>
        <dbReference type="EMBL" id="KAF3329723.1"/>
    </source>
</evidence>
<evidence type="ECO:0000256" key="1">
    <source>
        <dbReference type="SAM" id="MobiDB-lite"/>
    </source>
</evidence>
<sequence length="130" mass="14373">MEYLVESTSVITGEGERCSSTESGWTLYLASPLDDDAGEMGSDLSVEFHDSTGENRVEEDDSLASDASTGNNERNVTTTDDHVSNLSTNIKEKSKKMERREERRCFGGLFKRGGSSSSCSSKIWKTKLTW</sequence>
<feature type="compositionally biased region" description="Basic and acidic residues" evidence="1">
    <location>
        <begin position="46"/>
        <end position="56"/>
    </location>
</feature>
<comment type="caution">
    <text evidence="2">The sequence shown here is derived from an EMBL/GenBank/DDBJ whole genome shotgun (WGS) entry which is preliminary data.</text>
</comment>
<keyword evidence="3" id="KW-1185">Reference proteome</keyword>
<feature type="region of interest" description="Disordered" evidence="1">
    <location>
        <begin position="36"/>
        <end position="86"/>
    </location>
</feature>
<gene>
    <name evidence="2" type="ORF">FCM35_KLT05054</name>
</gene>
<reference evidence="2" key="1">
    <citation type="submission" date="2020-01" db="EMBL/GenBank/DDBJ databases">
        <title>Genome sequence of Kobresia littledalei, the first chromosome-level genome in the family Cyperaceae.</title>
        <authorList>
            <person name="Qu G."/>
        </authorList>
    </citation>
    <scope>NUCLEOTIDE SEQUENCE</scope>
    <source>
        <strain evidence="2">C.B.Clarke</strain>
        <tissue evidence="2">Leaf</tissue>
    </source>
</reference>
<name>A0A833R4J7_9POAL</name>